<dbReference type="SMART" id="SM00260">
    <property type="entry name" value="CheW"/>
    <property type="match status" value="1"/>
</dbReference>
<accession>A0AAE3M1L1</accession>
<dbReference type="EMBL" id="JAPDPJ010000001">
    <property type="protein sequence ID" value="MCW3785065.1"/>
    <property type="molecule type" value="Genomic_DNA"/>
</dbReference>
<dbReference type="SUPFAM" id="SSF50341">
    <property type="entry name" value="CheW-like"/>
    <property type="match status" value="1"/>
</dbReference>
<evidence type="ECO:0000259" key="1">
    <source>
        <dbReference type="PROSITE" id="PS50851"/>
    </source>
</evidence>
<reference evidence="2" key="1">
    <citation type="submission" date="2022-10" db="EMBL/GenBank/DDBJ databases">
        <authorList>
            <person name="Yu W.X."/>
        </authorList>
    </citation>
    <scope>NUCLEOTIDE SEQUENCE</scope>
    <source>
        <strain evidence="2">AAT</strain>
    </source>
</reference>
<dbReference type="PANTHER" id="PTHR22617">
    <property type="entry name" value="CHEMOTAXIS SENSOR HISTIDINE KINASE-RELATED"/>
    <property type="match status" value="1"/>
</dbReference>
<organism evidence="2 3">
    <name type="scientific">Plebeiibacterium sediminum</name>
    <dbReference type="NCBI Taxonomy" id="2992112"/>
    <lineage>
        <taxon>Bacteria</taxon>
        <taxon>Pseudomonadati</taxon>
        <taxon>Bacteroidota</taxon>
        <taxon>Bacteroidia</taxon>
        <taxon>Marinilabiliales</taxon>
        <taxon>Marinilabiliaceae</taxon>
        <taxon>Plebeiibacterium</taxon>
    </lineage>
</organism>
<dbReference type="PANTHER" id="PTHR22617:SF23">
    <property type="entry name" value="CHEMOTAXIS PROTEIN CHEW"/>
    <property type="match status" value="1"/>
</dbReference>
<protein>
    <submittedName>
        <fullName evidence="2">Chemotaxis protein CheW</fullName>
    </submittedName>
</protein>
<dbReference type="Pfam" id="PF01584">
    <property type="entry name" value="CheW"/>
    <property type="match status" value="1"/>
</dbReference>
<dbReference type="Gene3D" id="2.40.50.180">
    <property type="entry name" value="CheA-289, Domain 4"/>
    <property type="match status" value="1"/>
</dbReference>
<name>A0AAE3M1L1_9BACT</name>
<comment type="caution">
    <text evidence="2">The sequence shown here is derived from an EMBL/GenBank/DDBJ whole genome shotgun (WGS) entry which is preliminary data.</text>
</comment>
<dbReference type="Proteomes" id="UP001209229">
    <property type="component" value="Unassembled WGS sequence"/>
</dbReference>
<dbReference type="GO" id="GO:0007165">
    <property type="term" value="P:signal transduction"/>
    <property type="evidence" value="ECO:0007669"/>
    <property type="project" value="InterPro"/>
</dbReference>
<dbReference type="PROSITE" id="PS50851">
    <property type="entry name" value="CHEW"/>
    <property type="match status" value="1"/>
</dbReference>
<dbReference type="InterPro" id="IPR039315">
    <property type="entry name" value="CheW"/>
</dbReference>
<dbReference type="Gene3D" id="2.30.30.40">
    <property type="entry name" value="SH3 Domains"/>
    <property type="match status" value="1"/>
</dbReference>
<evidence type="ECO:0000313" key="2">
    <source>
        <dbReference type="EMBL" id="MCW3785065.1"/>
    </source>
</evidence>
<dbReference type="RefSeq" id="WP_301188636.1">
    <property type="nucleotide sequence ID" value="NZ_JAPDPJ010000001.1"/>
</dbReference>
<dbReference type="GO" id="GO:0005829">
    <property type="term" value="C:cytosol"/>
    <property type="evidence" value="ECO:0007669"/>
    <property type="project" value="TreeGrafter"/>
</dbReference>
<keyword evidence="3" id="KW-1185">Reference proteome</keyword>
<dbReference type="AlphaFoldDB" id="A0AAE3M1L1"/>
<proteinExistence type="predicted"/>
<sequence length="174" mass="19697">MDTKSKESYLLFRLHDELFAVSVHKVLEIIETGEEHSITNLPKAPESISGVVNFRGNVIPVVNTRLKFDLEDYNEGEKFVVIVLSLNINNQEQIIGAQSDKVVDVIEIVDEEIKPVPDVSQSYNSDYIQGVIHRNGKFIMLLNLEDVMATQEIIELKKLSSEVKENIETETQPS</sequence>
<gene>
    <name evidence="2" type="ORF">OM075_01235</name>
</gene>
<dbReference type="InterPro" id="IPR036061">
    <property type="entry name" value="CheW-like_dom_sf"/>
</dbReference>
<evidence type="ECO:0000313" key="3">
    <source>
        <dbReference type="Proteomes" id="UP001209229"/>
    </source>
</evidence>
<dbReference type="GO" id="GO:0006935">
    <property type="term" value="P:chemotaxis"/>
    <property type="evidence" value="ECO:0007669"/>
    <property type="project" value="InterPro"/>
</dbReference>
<dbReference type="InterPro" id="IPR002545">
    <property type="entry name" value="CheW-lke_dom"/>
</dbReference>
<feature type="domain" description="CheW-like" evidence="1">
    <location>
        <begin position="6"/>
        <end position="153"/>
    </location>
</feature>